<dbReference type="PROSITE" id="PS51272">
    <property type="entry name" value="SLH"/>
    <property type="match status" value="1"/>
</dbReference>
<evidence type="ECO:0000313" key="7">
    <source>
        <dbReference type="Proteomes" id="UP000294919"/>
    </source>
</evidence>
<protein>
    <submittedName>
        <fullName evidence="6">Iron complex transport system substrate-binding protein</fullName>
    </submittedName>
</protein>
<accession>A0A4R2KIQ5</accession>
<evidence type="ECO:0000256" key="3">
    <source>
        <dbReference type="SAM" id="Coils"/>
    </source>
</evidence>
<dbReference type="Proteomes" id="UP000294919">
    <property type="component" value="Unassembled WGS sequence"/>
</dbReference>
<evidence type="ECO:0000259" key="4">
    <source>
        <dbReference type="PROSITE" id="PS50983"/>
    </source>
</evidence>
<evidence type="ECO:0000313" key="6">
    <source>
        <dbReference type="EMBL" id="TCO72277.1"/>
    </source>
</evidence>
<dbReference type="EMBL" id="SLWV01000018">
    <property type="protein sequence ID" value="TCO72277.1"/>
    <property type="molecule type" value="Genomic_DNA"/>
</dbReference>
<dbReference type="Pfam" id="PF00395">
    <property type="entry name" value="SLH"/>
    <property type="match status" value="1"/>
</dbReference>
<dbReference type="PANTHER" id="PTHR30535:SF34">
    <property type="entry name" value="MOLYBDATE-BINDING PROTEIN MOLA"/>
    <property type="match status" value="1"/>
</dbReference>
<evidence type="ECO:0000259" key="5">
    <source>
        <dbReference type="PROSITE" id="PS51272"/>
    </source>
</evidence>
<feature type="coiled-coil region" evidence="3">
    <location>
        <begin position="159"/>
        <end position="186"/>
    </location>
</feature>
<dbReference type="AlphaFoldDB" id="A0A4R2KIQ5"/>
<dbReference type="Gene3D" id="3.40.50.1980">
    <property type="entry name" value="Nitrogenase molybdenum iron protein domain"/>
    <property type="match status" value="2"/>
</dbReference>
<dbReference type="InterPro" id="IPR002491">
    <property type="entry name" value="ABC_transptr_periplasmic_BD"/>
</dbReference>
<gene>
    <name evidence="6" type="ORF">EV214_11827</name>
</gene>
<dbReference type="GO" id="GO:0071281">
    <property type="term" value="P:cellular response to iron ion"/>
    <property type="evidence" value="ECO:0007669"/>
    <property type="project" value="TreeGrafter"/>
</dbReference>
<dbReference type="SUPFAM" id="SSF53807">
    <property type="entry name" value="Helical backbone' metal receptor"/>
    <property type="match status" value="1"/>
</dbReference>
<dbReference type="PANTHER" id="PTHR30535">
    <property type="entry name" value="VITAMIN B12-BINDING PROTEIN"/>
    <property type="match status" value="1"/>
</dbReference>
<feature type="domain" description="Fe/B12 periplasmic-binding" evidence="4">
    <location>
        <begin position="60"/>
        <end position="320"/>
    </location>
</feature>
<comment type="caution">
    <text evidence="6">The sequence shown here is derived from an EMBL/GenBank/DDBJ whole genome shotgun (WGS) entry which is preliminary data.</text>
</comment>
<sequence>MKRKIAILLILLLSMIILGACSKKNTVSESEVKTEDNAQVKIQFEDDLGQLVQMDKQAKKIISLYSAHTENLFALGLDEEIIGVGKSDAYPAKVTEKEVYDYRSDPEKVIVADPDLVLIRPFIKKSNPEFVETLENAGIKVVSLYPNKFKEFPDYIKKLAMLTGKEEKAEEMLSKFEKDLKELEAITKNIEPKVNVFFEATETEYRTVTNDSMAARAMKLAGGNNIAADAKPMHGGTSIASYGEERILENAEKIDVYVSQRGAMNAGGNLHAISIRPGFETIKAVKEKRVYEINEKLVSSPTFRFSKGVKELSRMFYPEKMDSLDEFKKDKTLTREQLAKMTVMFNHKGIFVPTSKYYGKKHNDHVYGTFEDVTMDHPNFDYIETAALSSYIKTEKDKFHPEDQVTRGDFAKTLYMLTDLKDQAGTPNIEDMEKIDDVRMVEVVVENGLMALEEGKFYPERVVTENEALESMERIKKSKQ</sequence>
<dbReference type="InterPro" id="IPR050902">
    <property type="entry name" value="ABC_Transporter_SBP"/>
</dbReference>
<evidence type="ECO:0000256" key="1">
    <source>
        <dbReference type="ARBA" id="ARBA00008814"/>
    </source>
</evidence>
<dbReference type="OrthoDB" id="9787830at2"/>
<reference evidence="6 7" key="1">
    <citation type="submission" date="2019-03" db="EMBL/GenBank/DDBJ databases">
        <title>Genomic Encyclopedia of Type Strains, Phase IV (KMG-IV): sequencing the most valuable type-strain genomes for metagenomic binning, comparative biology and taxonomic classification.</title>
        <authorList>
            <person name="Goeker M."/>
        </authorList>
    </citation>
    <scope>NUCLEOTIDE SEQUENCE [LARGE SCALE GENOMIC DNA]</scope>
    <source>
        <strain evidence="6 7">DSM 102940</strain>
    </source>
</reference>
<feature type="domain" description="SLH" evidence="5">
    <location>
        <begin position="366"/>
        <end position="428"/>
    </location>
</feature>
<keyword evidence="7" id="KW-1185">Reference proteome</keyword>
<dbReference type="InterPro" id="IPR001119">
    <property type="entry name" value="SLH_dom"/>
</dbReference>
<dbReference type="PROSITE" id="PS51257">
    <property type="entry name" value="PROKAR_LIPOPROTEIN"/>
    <property type="match status" value="1"/>
</dbReference>
<name>A0A4R2KIQ5_9FIRM</name>
<keyword evidence="2" id="KW-0677">Repeat</keyword>
<evidence type="ECO:0000256" key="2">
    <source>
        <dbReference type="ARBA" id="ARBA00022737"/>
    </source>
</evidence>
<proteinExistence type="inferred from homology"/>
<dbReference type="RefSeq" id="WP_132246193.1">
    <property type="nucleotide sequence ID" value="NZ_SLWV01000018.1"/>
</dbReference>
<comment type="similarity">
    <text evidence="1">Belongs to the bacterial solute-binding protein 8 family.</text>
</comment>
<keyword evidence="3" id="KW-0175">Coiled coil</keyword>
<dbReference type="Pfam" id="PF01497">
    <property type="entry name" value="Peripla_BP_2"/>
    <property type="match status" value="1"/>
</dbReference>
<dbReference type="PROSITE" id="PS50983">
    <property type="entry name" value="FE_B12_PBP"/>
    <property type="match status" value="1"/>
</dbReference>
<organism evidence="6 7">
    <name type="scientific">Marinisporobacter balticus</name>
    <dbReference type="NCBI Taxonomy" id="2018667"/>
    <lineage>
        <taxon>Bacteria</taxon>
        <taxon>Bacillati</taxon>
        <taxon>Bacillota</taxon>
        <taxon>Clostridia</taxon>
        <taxon>Peptostreptococcales</taxon>
        <taxon>Thermotaleaceae</taxon>
        <taxon>Marinisporobacter</taxon>
    </lineage>
</organism>